<evidence type="ECO:0000313" key="4">
    <source>
        <dbReference type="Proteomes" id="UP000778523"/>
    </source>
</evidence>
<dbReference type="Gene3D" id="3.10.310.70">
    <property type="match status" value="1"/>
</dbReference>
<dbReference type="SUPFAM" id="SSF51556">
    <property type="entry name" value="Metallo-dependent hydrolases"/>
    <property type="match status" value="1"/>
</dbReference>
<accession>A0ABX2IER1</accession>
<dbReference type="PANTHER" id="PTHR22642">
    <property type="entry name" value="IMIDAZOLONEPROPIONASE"/>
    <property type="match status" value="1"/>
</dbReference>
<dbReference type="SUPFAM" id="SSF51338">
    <property type="entry name" value="Composite domain of metallo-dependent hydrolases"/>
    <property type="match status" value="1"/>
</dbReference>
<evidence type="ECO:0000259" key="2">
    <source>
        <dbReference type="Pfam" id="PF07969"/>
    </source>
</evidence>
<feature type="chain" id="PRO_5045067695" evidence="1">
    <location>
        <begin position="28"/>
        <end position="596"/>
    </location>
</feature>
<dbReference type="InterPro" id="IPR033932">
    <property type="entry name" value="YtcJ-like"/>
</dbReference>
<keyword evidence="1" id="KW-0732">Signal</keyword>
<organism evidence="3 4">
    <name type="scientific">Uliginosibacterium aquaticum</name>
    <dbReference type="NCBI Taxonomy" id="2731212"/>
    <lineage>
        <taxon>Bacteria</taxon>
        <taxon>Pseudomonadati</taxon>
        <taxon>Pseudomonadota</taxon>
        <taxon>Betaproteobacteria</taxon>
        <taxon>Rhodocyclales</taxon>
        <taxon>Zoogloeaceae</taxon>
        <taxon>Uliginosibacterium</taxon>
    </lineage>
</organism>
<reference evidence="3 4" key="1">
    <citation type="submission" date="2020-06" db="EMBL/GenBank/DDBJ databases">
        <title>Draft genome of Uliginosibacterium sp. IMCC34675.</title>
        <authorList>
            <person name="Song J."/>
        </authorList>
    </citation>
    <scope>NUCLEOTIDE SEQUENCE [LARGE SCALE GENOMIC DNA]</scope>
    <source>
        <strain evidence="3 4">IMCC34675</strain>
    </source>
</reference>
<sequence>MVFLRSKIASTLLALAAATVVSPSLLAAEPVTVISGGDILTMEGSSPRYAEAVVVKDGVIRFVGAKSEAMKLAGAKARLFNLGGKTLMPGFVDAHMHPVQAASMLAPQFITPFDWKFPWGDAKAVRGSAAFMAKLKASEAGTADGLPLVVWGYLKPFHGDLNRAMLDKVSSTRPIIVWSYSAHEMYFNTAALKAYGFTAEEVAGNKQVDFENGFYREAAMIEIAAPKIMSVLFDPKKIPTGLRRVRELAHQGGVTTMGDMGTGSSGSLKNDLGVITSILDNDASPFRMALVPDAKTLDMQIKDKAKLVSMVKALPDTSTAHKAFPKQVKLYADGAFFAEAMRLELPGYSDGHQGEWMMPPERLEALIGQWWKEGYDIHIHCNGSEALTLILDSLDKAMTVHTGKGQRLVIEHFGVSTPEQSKRIARMGNVFISANPYYHYSMSDAYSNGSLGAKAGAEIVRLGSLAENGVKFALHSDFTMAPMEPLFLAWIAVNRVNAVGNQLAPQERVSVYNALQGVTINAAYMLRLENLTGSIAVGKKADFVLLDQNPMKVDPMKIKDIEVLGTMFEGKPYPLHQDASPLPEKYDPANIHLDIH</sequence>
<dbReference type="Pfam" id="PF07969">
    <property type="entry name" value="Amidohydro_3"/>
    <property type="match status" value="1"/>
</dbReference>
<feature type="signal peptide" evidence="1">
    <location>
        <begin position="1"/>
        <end position="27"/>
    </location>
</feature>
<evidence type="ECO:0000256" key="1">
    <source>
        <dbReference type="SAM" id="SignalP"/>
    </source>
</evidence>
<dbReference type="PANTHER" id="PTHR22642:SF2">
    <property type="entry name" value="PROTEIN LONG AFTER FAR-RED 3"/>
    <property type="match status" value="1"/>
</dbReference>
<dbReference type="InterPro" id="IPR011059">
    <property type="entry name" value="Metal-dep_hydrolase_composite"/>
</dbReference>
<keyword evidence="4" id="KW-1185">Reference proteome</keyword>
<dbReference type="RefSeq" id="WP_170021556.1">
    <property type="nucleotide sequence ID" value="NZ_JABCSC020000002.1"/>
</dbReference>
<dbReference type="Gene3D" id="2.30.40.10">
    <property type="entry name" value="Urease, subunit C, domain 1"/>
    <property type="match status" value="1"/>
</dbReference>
<dbReference type="Proteomes" id="UP000778523">
    <property type="component" value="Unassembled WGS sequence"/>
</dbReference>
<feature type="domain" description="Amidohydrolase 3" evidence="2">
    <location>
        <begin position="79"/>
        <end position="572"/>
    </location>
</feature>
<comment type="caution">
    <text evidence="3">The sequence shown here is derived from an EMBL/GenBank/DDBJ whole genome shotgun (WGS) entry which is preliminary data.</text>
</comment>
<proteinExistence type="predicted"/>
<evidence type="ECO:0000313" key="3">
    <source>
        <dbReference type="EMBL" id="NSL55083.1"/>
    </source>
</evidence>
<protein>
    <submittedName>
        <fullName evidence="3">Amidohydrolase</fullName>
    </submittedName>
</protein>
<dbReference type="CDD" id="cd01300">
    <property type="entry name" value="YtcJ_like"/>
    <property type="match status" value="1"/>
</dbReference>
<name>A0ABX2IER1_9RHOO</name>
<dbReference type="InterPro" id="IPR032466">
    <property type="entry name" value="Metal_Hydrolase"/>
</dbReference>
<dbReference type="Gene3D" id="3.20.20.140">
    <property type="entry name" value="Metal-dependent hydrolases"/>
    <property type="match status" value="1"/>
</dbReference>
<gene>
    <name evidence="3" type="ORF">HJ583_008625</name>
</gene>
<dbReference type="EMBL" id="JABCSC020000002">
    <property type="protein sequence ID" value="NSL55083.1"/>
    <property type="molecule type" value="Genomic_DNA"/>
</dbReference>
<dbReference type="InterPro" id="IPR013108">
    <property type="entry name" value="Amidohydro_3"/>
</dbReference>